<keyword evidence="2" id="KW-1185">Reference proteome</keyword>
<comment type="caution">
    <text evidence="1">The sequence shown here is derived from an EMBL/GenBank/DDBJ whole genome shotgun (WGS) entry which is preliminary data.</text>
</comment>
<proteinExistence type="predicted"/>
<dbReference type="Proteomes" id="UP000036367">
    <property type="component" value="Unassembled WGS sequence"/>
</dbReference>
<dbReference type="EMBL" id="LECT01000044">
    <property type="protein sequence ID" value="KLU02253.1"/>
    <property type="molecule type" value="Genomic_DNA"/>
</dbReference>
<evidence type="ECO:0000313" key="1">
    <source>
        <dbReference type="EMBL" id="KLU02253.1"/>
    </source>
</evidence>
<dbReference type="AlphaFoldDB" id="A0A0J1B6N1"/>
<reference evidence="1" key="1">
    <citation type="submission" date="2015-05" db="EMBL/GenBank/DDBJ databases">
        <title>Permanent draft genome of Rhodopirellula islandicus K833.</title>
        <authorList>
            <person name="Kizina J."/>
            <person name="Richter M."/>
            <person name="Glockner F.O."/>
            <person name="Harder J."/>
        </authorList>
    </citation>
    <scope>NUCLEOTIDE SEQUENCE [LARGE SCALE GENOMIC DNA]</scope>
    <source>
        <strain evidence="1">K833</strain>
    </source>
</reference>
<gene>
    <name evidence="1" type="ORF">RISK_005319</name>
</gene>
<name>A0A0J1B6N1_RHOIS</name>
<accession>A0A0J1B6N1</accession>
<protein>
    <submittedName>
        <fullName evidence="1">Uncharacterized protein</fullName>
    </submittedName>
</protein>
<organism evidence="1 2">
    <name type="scientific">Rhodopirellula islandica</name>
    <dbReference type="NCBI Taxonomy" id="595434"/>
    <lineage>
        <taxon>Bacteria</taxon>
        <taxon>Pseudomonadati</taxon>
        <taxon>Planctomycetota</taxon>
        <taxon>Planctomycetia</taxon>
        <taxon>Pirellulales</taxon>
        <taxon>Pirellulaceae</taxon>
        <taxon>Rhodopirellula</taxon>
    </lineage>
</organism>
<evidence type="ECO:0000313" key="2">
    <source>
        <dbReference type="Proteomes" id="UP000036367"/>
    </source>
</evidence>
<sequence length="38" mass="4285">MKEFRMRSVSLAESGLSVRSTSIWQVAPKLPKFGCPIF</sequence>